<evidence type="ECO:0000313" key="3">
    <source>
        <dbReference type="EMBL" id="AHV83694.1"/>
    </source>
</evidence>
<feature type="compositionally biased region" description="Low complexity" evidence="1">
    <location>
        <begin position="146"/>
        <end position="170"/>
    </location>
</feature>
<sequence>MRKTPSSWPGTPLDSSGAVPPSIPRSSETPARTNSYLPAPVEDLETYKWLTRNPSGRRGSSTSGTRDVDSLLTQLSDVCYSNQSLAHRLLQGQRDLSYSYPQSTKAQGKKASQVHWQKDPVSGKKKRPKARRGRSPRNRRRRRRGSSSSESSESSSSSSCSSSGSQSASPRPKRVST</sequence>
<proteinExistence type="predicted"/>
<feature type="compositionally biased region" description="Low complexity" evidence="1">
    <location>
        <begin position="56"/>
        <end position="65"/>
    </location>
</feature>
<feature type="region of interest" description="Disordered" evidence="1">
    <location>
        <begin position="1"/>
        <end position="39"/>
    </location>
</feature>
<feature type="compositionally biased region" description="Basic residues" evidence="1">
    <location>
        <begin position="123"/>
        <end position="145"/>
    </location>
</feature>
<feature type="domain" description="DUF755" evidence="2">
    <location>
        <begin position="33"/>
        <end position="162"/>
    </location>
</feature>
<protein>
    <submittedName>
        <fullName evidence="3">ORF3</fullName>
    </submittedName>
</protein>
<dbReference type="EMBL" id="KJ194502">
    <property type="protein sequence ID" value="AHV83694.1"/>
    <property type="molecule type" value="Genomic_DNA"/>
</dbReference>
<feature type="region of interest" description="Disordered" evidence="1">
    <location>
        <begin position="48"/>
        <end position="67"/>
    </location>
</feature>
<feature type="compositionally biased region" description="Polar residues" evidence="1">
    <location>
        <begin position="24"/>
        <end position="36"/>
    </location>
</feature>
<accession>X4YVY7</accession>
<name>X4YVY7_9VIRU</name>
<dbReference type="InterPro" id="IPR008474">
    <property type="entry name" value="DUF755"/>
</dbReference>
<evidence type="ECO:0000259" key="2">
    <source>
        <dbReference type="Pfam" id="PF05501"/>
    </source>
</evidence>
<dbReference type="Pfam" id="PF05501">
    <property type="entry name" value="DUF755"/>
    <property type="match status" value="1"/>
</dbReference>
<reference evidence="3" key="1">
    <citation type="journal article" date="2014" name="PLoS ONE">
        <title>Full genome virus detection in fecal samples using sensitive nucleic acid preparation, deep sequencing, and a novel iterative sequence classification algorithm.</title>
        <authorList>
            <person name="Cotten M."/>
            <person name="Oude Munnink B."/>
            <person name="Canuti M."/>
            <person name="Deijs M."/>
            <person name="Watson S.J."/>
            <person name="Kellam P."/>
            <person name="van der Hoek L."/>
        </authorList>
    </citation>
    <scope>NUCLEOTIDE SEQUENCE</scope>
    <source>
        <strain evidence="3">TTV_Amsterdam_1995</strain>
    </source>
</reference>
<feature type="region of interest" description="Disordered" evidence="1">
    <location>
        <begin position="100"/>
        <end position="177"/>
    </location>
</feature>
<organism evidence="3">
    <name type="scientific">Torque teno virus</name>
    <dbReference type="NCBI Taxonomy" id="68887"/>
    <lineage>
        <taxon>Viruses</taxon>
        <taxon>Monodnaviria</taxon>
        <taxon>Shotokuvirae</taxon>
        <taxon>Commensaviricota</taxon>
        <taxon>Cardeaviricetes</taxon>
        <taxon>Sanitavirales</taxon>
        <taxon>Anelloviridae</taxon>
    </lineage>
</organism>
<evidence type="ECO:0000256" key="1">
    <source>
        <dbReference type="SAM" id="MobiDB-lite"/>
    </source>
</evidence>